<feature type="domain" description="FTP" evidence="14">
    <location>
        <begin position="104"/>
        <end position="139"/>
    </location>
</feature>
<gene>
    <name evidence="15" type="ORF">EXIGLDRAFT_732940</name>
</gene>
<dbReference type="InterPro" id="IPR027268">
    <property type="entry name" value="Peptidase_M4/M1_CTD_sf"/>
</dbReference>
<dbReference type="GO" id="GO:0004222">
    <property type="term" value="F:metalloendopeptidase activity"/>
    <property type="evidence" value="ECO:0007669"/>
    <property type="project" value="InterPro"/>
</dbReference>
<feature type="active site" evidence="11">
    <location>
        <position position="413"/>
    </location>
</feature>
<evidence type="ECO:0000313" key="16">
    <source>
        <dbReference type="Proteomes" id="UP000077266"/>
    </source>
</evidence>
<evidence type="ECO:0000256" key="13">
    <source>
        <dbReference type="RuleBase" id="RU364017"/>
    </source>
</evidence>
<comment type="subcellular location">
    <subcellularLocation>
        <location evidence="1 13">Secreted</location>
    </subcellularLocation>
</comment>
<dbReference type="PANTHER" id="PTHR33478">
    <property type="entry name" value="EXTRACELLULAR METALLOPROTEINASE MEP"/>
    <property type="match status" value="1"/>
</dbReference>
<reference evidence="15 16" key="1">
    <citation type="journal article" date="2016" name="Mol. Biol. Evol.">
        <title>Comparative Genomics of Early-Diverging Mushroom-Forming Fungi Provides Insights into the Origins of Lignocellulose Decay Capabilities.</title>
        <authorList>
            <person name="Nagy L.G."/>
            <person name="Riley R."/>
            <person name="Tritt A."/>
            <person name="Adam C."/>
            <person name="Daum C."/>
            <person name="Floudas D."/>
            <person name="Sun H."/>
            <person name="Yadav J.S."/>
            <person name="Pangilinan J."/>
            <person name="Larsson K.H."/>
            <person name="Matsuura K."/>
            <person name="Barry K."/>
            <person name="Labutti K."/>
            <person name="Kuo R."/>
            <person name="Ohm R.A."/>
            <person name="Bhattacharya S.S."/>
            <person name="Shirouzu T."/>
            <person name="Yoshinaga Y."/>
            <person name="Martin F.M."/>
            <person name="Grigoriev I.V."/>
            <person name="Hibbett D.S."/>
        </authorList>
    </citation>
    <scope>NUCLEOTIDE SEQUENCE [LARGE SCALE GENOMIC DNA]</scope>
    <source>
        <strain evidence="15 16">HHB12029</strain>
    </source>
</reference>
<dbReference type="SUPFAM" id="SSF55486">
    <property type="entry name" value="Metalloproteases ('zincins'), catalytic domain"/>
    <property type="match status" value="1"/>
</dbReference>
<dbReference type="EC" id="3.4.24.-" evidence="13"/>
<keyword evidence="5 12" id="KW-0479">Metal-binding</keyword>
<keyword evidence="8 12" id="KW-0862">Zinc</keyword>
<evidence type="ECO:0000256" key="5">
    <source>
        <dbReference type="ARBA" id="ARBA00022723"/>
    </source>
</evidence>
<dbReference type="InterPro" id="IPR001842">
    <property type="entry name" value="Peptidase_M36"/>
</dbReference>
<dbReference type="CDD" id="cd09596">
    <property type="entry name" value="M36"/>
    <property type="match status" value="1"/>
</dbReference>
<dbReference type="Gene3D" id="3.10.170.10">
    <property type="match status" value="1"/>
</dbReference>
<keyword evidence="3 13" id="KW-0964">Secreted</keyword>
<feature type="signal peptide" evidence="13">
    <location>
        <begin position="1"/>
        <end position="21"/>
    </location>
</feature>
<feature type="binding site" evidence="12">
    <location>
        <position position="441"/>
    </location>
    <ligand>
        <name>Zn(2+)</name>
        <dbReference type="ChEBI" id="CHEBI:29105"/>
        <note>catalytic</note>
    </ligand>
</feature>
<evidence type="ECO:0000256" key="4">
    <source>
        <dbReference type="ARBA" id="ARBA00022670"/>
    </source>
</evidence>
<organism evidence="15 16">
    <name type="scientific">Exidia glandulosa HHB12029</name>
    <dbReference type="NCBI Taxonomy" id="1314781"/>
    <lineage>
        <taxon>Eukaryota</taxon>
        <taxon>Fungi</taxon>
        <taxon>Dikarya</taxon>
        <taxon>Basidiomycota</taxon>
        <taxon>Agaricomycotina</taxon>
        <taxon>Agaricomycetes</taxon>
        <taxon>Auriculariales</taxon>
        <taxon>Exidiaceae</taxon>
        <taxon>Exidia</taxon>
    </lineage>
</organism>
<name>A0A165PUT0_EXIGL</name>
<dbReference type="PRINTS" id="PR00999">
    <property type="entry name" value="FUNGALYSIN"/>
</dbReference>
<sequence length="620" mass="67228">MFTSLRAFVLCVAALSSSTLAAPWPTHVQHSTHRTRSLPNGAKVQLYHPKSSFEIYETGVDNPLSKRSDPVHFTDAGLAFLRSKLGESDDFMSIRSSYAGPHSSHVYVKQRVNGIPVANAVANVALNSKGDVVSFASNFIKVSGFAAPSTKAKITADAAIDHAAKALGGRHTGRAPELEFLATEDGTLALTHAVRLEIDGSKHMVEAYIDARTGEVRGLVDFTNDLHMRVVPVTKSDPTVAYELLKDPEDKKASPRGWGAAEDRDWHATVGNNAIAFKGNVTTFSIEQIIETAAKESAPGVFDYKFDLASDPSSTNNLNAARVNAWYVANMAHDILYRYGFTEEAFNFQNNNFGKGGNETDVVFISVQDASDNNNANFATLPDGEPGIMRMYLWSDFQPMRDGDMSNQIILHEYTHGMTNRMTGGGTAVCLQTTEAQGLGEGWSDAFAEWVAQTANSGYVHDFTIGGYVTGDNTAGIRSHPYSTNRGVNPLTYANVKDSEEVHNIGEIWGQALHVVHAALVQTLGGAKDALTNPDAENGHTAFLHLMIDALALQPCNPSFTDARLAWIQADQNRYNGKNKCNLWLAFAYMGLGVGAEDYTNSHKVPEGCPLKYTKPAATA</sequence>
<dbReference type="PANTHER" id="PTHR33478:SF1">
    <property type="entry name" value="EXTRACELLULAR METALLOPROTEINASE MEP"/>
    <property type="match status" value="1"/>
</dbReference>
<evidence type="ECO:0000256" key="9">
    <source>
        <dbReference type="ARBA" id="ARBA00023049"/>
    </source>
</evidence>
<dbReference type="Proteomes" id="UP000077266">
    <property type="component" value="Unassembled WGS sequence"/>
</dbReference>
<dbReference type="GO" id="GO:0006508">
    <property type="term" value="P:proteolysis"/>
    <property type="evidence" value="ECO:0007669"/>
    <property type="project" value="UniProtKB-KW"/>
</dbReference>
<evidence type="ECO:0000256" key="2">
    <source>
        <dbReference type="ARBA" id="ARBA00006006"/>
    </source>
</evidence>
<evidence type="ECO:0000256" key="1">
    <source>
        <dbReference type="ARBA" id="ARBA00004613"/>
    </source>
</evidence>
<dbReference type="Gene3D" id="1.10.390.10">
    <property type="entry name" value="Neutral Protease Domain 2"/>
    <property type="match status" value="1"/>
</dbReference>
<feature type="binding site" evidence="12">
    <location>
        <position position="225"/>
    </location>
    <ligand>
        <name>Zn(2+)</name>
        <dbReference type="ChEBI" id="CHEBI:29105"/>
        <note>catalytic</note>
    </ligand>
</feature>
<dbReference type="Pfam" id="PF07504">
    <property type="entry name" value="FTP"/>
    <property type="match status" value="1"/>
</dbReference>
<accession>A0A165PUT0</accession>
<comment type="cofactor">
    <cofactor evidence="12">
        <name>Zn(2+)</name>
        <dbReference type="ChEBI" id="CHEBI:29105"/>
    </cofactor>
    <text evidence="12">Binds 1 zinc ion per subunit.</text>
</comment>
<keyword evidence="7 13" id="KW-0378">Hydrolase</keyword>
<evidence type="ECO:0000256" key="11">
    <source>
        <dbReference type="PIRSR" id="PIRSR601842-1"/>
    </source>
</evidence>
<protein>
    <recommendedName>
        <fullName evidence="13">Extracellular metalloproteinase</fullName>
        <ecNumber evidence="13">3.4.24.-</ecNumber>
    </recommendedName>
    <alternativeName>
        <fullName evidence="13">Fungalysin</fullName>
    </alternativeName>
</protein>
<dbReference type="EMBL" id="KV425887">
    <property type="protein sequence ID" value="KZW02695.1"/>
    <property type="molecule type" value="Genomic_DNA"/>
</dbReference>
<keyword evidence="4 13" id="KW-0645">Protease</keyword>
<dbReference type="AlphaFoldDB" id="A0A165PUT0"/>
<dbReference type="InParanoid" id="A0A165PUT0"/>
<evidence type="ECO:0000256" key="8">
    <source>
        <dbReference type="ARBA" id="ARBA00022833"/>
    </source>
</evidence>
<proteinExistence type="inferred from homology"/>
<evidence type="ECO:0000256" key="10">
    <source>
        <dbReference type="ARBA" id="ARBA00023145"/>
    </source>
</evidence>
<dbReference type="InterPro" id="IPR050371">
    <property type="entry name" value="Fungal_virulence_M36"/>
</dbReference>
<evidence type="ECO:0000256" key="6">
    <source>
        <dbReference type="ARBA" id="ARBA00022729"/>
    </source>
</evidence>
<evidence type="ECO:0000256" key="7">
    <source>
        <dbReference type="ARBA" id="ARBA00022801"/>
    </source>
</evidence>
<feature type="chain" id="PRO_5009361764" description="Extracellular metalloproteinase" evidence="13">
    <location>
        <begin position="22"/>
        <end position="620"/>
    </location>
</feature>
<evidence type="ECO:0000256" key="3">
    <source>
        <dbReference type="ARBA" id="ARBA00022525"/>
    </source>
</evidence>
<feature type="binding site" evidence="12">
    <location>
        <position position="416"/>
    </location>
    <ligand>
        <name>Zn(2+)</name>
        <dbReference type="ChEBI" id="CHEBI:29105"/>
        <note>catalytic</note>
    </ligand>
</feature>
<dbReference type="OrthoDB" id="3227768at2759"/>
<feature type="binding site" evidence="12">
    <location>
        <position position="412"/>
    </location>
    <ligand>
        <name>Zn(2+)</name>
        <dbReference type="ChEBI" id="CHEBI:29105"/>
        <note>catalytic</note>
    </ligand>
</feature>
<comment type="similarity">
    <text evidence="2 13">Belongs to the peptidase M36 family.</text>
</comment>
<dbReference type="InterPro" id="IPR011096">
    <property type="entry name" value="FTP_domain"/>
</dbReference>
<keyword evidence="6 13" id="KW-0732">Signal</keyword>
<keyword evidence="10 13" id="KW-0865">Zymogen</keyword>
<evidence type="ECO:0000256" key="12">
    <source>
        <dbReference type="PIRSR" id="PIRSR601842-2"/>
    </source>
</evidence>
<evidence type="ECO:0000313" key="15">
    <source>
        <dbReference type="EMBL" id="KZW02695.1"/>
    </source>
</evidence>
<dbReference type="GO" id="GO:0008270">
    <property type="term" value="F:zinc ion binding"/>
    <property type="evidence" value="ECO:0007669"/>
    <property type="project" value="InterPro"/>
</dbReference>
<dbReference type="GO" id="GO:0005615">
    <property type="term" value="C:extracellular space"/>
    <property type="evidence" value="ECO:0007669"/>
    <property type="project" value="InterPro"/>
</dbReference>
<dbReference type="Pfam" id="PF02128">
    <property type="entry name" value="Peptidase_M36"/>
    <property type="match status" value="1"/>
</dbReference>
<keyword evidence="16" id="KW-1185">Reference proteome</keyword>
<evidence type="ECO:0000259" key="14">
    <source>
        <dbReference type="Pfam" id="PF07504"/>
    </source>
</evidence>
<keyword evidence="9 13" id="KW-0482">Metalloprotease</keyword>